<dbReference type="GO" id="GO:0004222">
    <property type="term" value="F:metalloendopeptidase activity"/>
    <property type="evidence" value="ECO:0000318"/>
    <property type="project" value="GO_Central"/>
</dbReference>
<reference evidence="14 15" key="1">
    <citation type="journal article" date="2014" name="Nat. Commun.">
        <title>Klebsormidium flaccidum genome reveals primary factors for plant terrestrial adaptation.</title>
        <authorList>
            <person name="Hori K."/>
            <person name="Maruyama F."/>
            <person name="Fujisawa T."/>
            <person name="Togashi T."/>
            <person name="Yamamoto N."/>
            <person name="Seo M."/>
            <person name="Sato S."/>
            <person name="Yamada T."/>
            <person name="Mori H."/>
            <person name="Tajima N."/>
            <person name="Moriyama T."/>
            <person name="Ikeuchi M."/>
            <person name="Watanabe M."/>
            <person name="Wada H."/>
            <person name="Kobayashi K."/>
            <person name="Saito M."/>
            <person name="Masuda T."/>
            <person name="Sasaki-Sekimoto Y."/>
            <person name="Mashiguchi K."/>
            <person name="Awai K."/>
            <person name="Shimojima M."/>
            <person name="Masuda S."/>
            <person name="Iwai M."/>
            <person name="Nobusawa T."/>
            <person name="Narise T."/>
            <person name="Kondo S."/>
            <person name="Saito H."/>
            <person name="Sato R."/>
            <person name="Murakawa M."/>
            <person name="Ihara Y."/>
            <person name="Oshima-Yamada Y."/>
            <person name="Ohtaka K."/>
            <person name="Satoh M."/>
            <person name="Sonobe K."/>
            <person name="Ishii M."/>
            <person name="Ohtani R."/>
            <person name="Kanamori-Sato M."/>
            <person name="Honoki R."/>
            <person name="Miyazaki D."/>
            <person name="Mochizuki H."/>
            <person name="Umetsu J."/>
            <person name="Higashi K."/>
            <person name="Shibata D."/>
            <person name="Kamiya Y."/>
            <person name="Sato N."/>
            <person name="Nakamura Y."/>
            <person name="Tabata S."/>
            <person name="Ida S."/>
            <person name="Kurokawa K."/>
            <person name="Ohta H."/>
        </authorList>
    </citation>
    <scope>NUCLEOTIDE SEQUENCE [LARGE SCALE GENOMIC DNA]</scope>
    <source>
        <strain evidence="14 15">NIES-2285</strain>
    </source>
</reference>
<organism evidence="14 15">
    <name type="scientific">Klebsormidium nitens</name>
    <name type="common">Green alga</name>
    <name type="synonym">Ulothrix nitens</name>
    <dbReference type="NCBI Taxonomy" id="105231"/>
    <lineage>
        <taxon>Eukaryota</taxon>
        <taxon>Viridiplantae</taxon>
        <taxon>Streptophyta</taxon>
        <taxon>Klebsormidiophyceae</taxon>
        <taxon>Klebsormidiales</taxon>
        <taxon>Klebsormidiaceae</taxon>
        <taxon>Klebsormidium</taxon>
    </lineage>
</organism>
<dbReference type="PANTHER" id="PTHR31412:SF2">
    <property type="entry name" value="ZINC METALLOPEPTIDASE EGY3, CHLOROPLASTIC-RELATED"/>
    <property type="match status" value="1"/>
</dbReference>
<evidence type="ECO:0000256" key="1">
    <source>
        <dbReference type="ARBA" id="ARBA00004508"/>
    </source>
</evidence>
<keyword evidence="4" id="KW-0934">Plastid</keyword>
<keyword evidence="3" id="KW-0150">Chloroplast</keyword>
<dbReference type="EMBL" id="DF237666">
    <property type="protein sequence ID" value="GAQ91038.1"/>
    <property type="molecule type" value="Genomic_DNA"/>
</dbReference>
<proteinExistence type="inferred from homology"/>
<evidence type="ECO:0000256" key="9">
    <source>
        <dbReference type="ARBA" id="ARBA00022989"/>
    </source>
</evidence>
<comment type="similarity">
    <text evidence="2">Belongs to the peptidase M50B family.</text>
</comment>
<evidence type="ECO:0000256" key="4">
    <source>
        <dbReference type="ARBA" id="ARBA00022640"/>
    </source>
</evidence>
<evidence type="ECO:0000256" key="12">
    <source>
        <dbReference type="SAM" id="MobiDB-lite"/>
    </source>
</evidence>
<feature type="transmembrane region" description="Helical" evidence="13">
    <location>
        <begin position="267"/>
        <end position="290"/>
    </location>
</feature>
<dbReference type="GO" id="GO:0009507">
    <property type="term" value="C:chloroplast"/>
    <property type="evidence" value="ECO:0000318"/>
    <property type="project" value="GO_Central"/>
</dbReference>
<evidence type="ECO:0000256" key="3">
    <source>
        <dbReference type="ARBA" id="ARBA00022528"/>
    </source>
</evidence>
<keyword evidence="6 13" id="KW-0812">Transmembrane</keyword>
<evidence type="ECO:0000256" key="6">
    <source>
        <dbReference type="ARBA" id="ARBA00022692"/>
    </source>
</evidence>
<feature type="transmembrane region" description="Helical" evidence="13">
    <location>
        <begin position="534"/>
        <end position="553"/>
    </location>
</feature>
<feature type="compositionally biased region" description="Basic and acidic residues" evidence="12">
    <location>
        <begin position="124"/>
        <end position="133"/>
    </location>
</feature>
<comment type="subcellular location">
    <subcellularLocation>
        <location evidence="1">Plastid</location>
        <location evidence="1">Chloroplast membrane</location>
        <topology evidence="1">Multi-pass membrane protein</topology>
    </subcellularLocation>
</comment>
<evidence type="ECO:0000256" key="5">
    <source>
        <dbReference type="ARBA" id="ARBA00022670"/>
    </source>
</evidence>
<evidence type="ECO:0000256" key="11">
    <source>
        <dbReference type="ARBA" id="ARBA00023136"/>
    </source>
</evidence>
<evidence type="ECO:0000313" key="14">
    <source>
        <dbReference type="EMBL" id="GAQ91038.1"/>
    </source>
</evidence>
<dbReference type="GO" id="GO:0016020">
    <property type="term" value="C:membrane"/>
    <property type="evidence" value="ECO:0007669"/>
    <property type="project" value="UniProtKB-SubCell"/>
</dbReference>
<dbReference type="Proteomes" id="UP000054558">
    <property type="component" value="Unassembled WGS sequence"/>
</dbReference>
<feature type="transmembrane region" description="Helical" evidence="13">
    <location>
        <begin position="302"/>
        <end position="320"/>
    </location>
</feature>
<evidence type="ECO:0000313" key="15">
    <source>
        <dbReference type="Proteomes" id="UP000054558"/>
    </source>
</evidence>
<keyword evidence="15" id="KW-1185">Reference proteome</keyword>
<keyword evidence="10" id="KW-0482">Metalloprotease</keyword>
<name>A0A1Y1IS96_KLENI</name>
<dbReference type="PANTHER" id="PTHR31412">
    <property type="entry name" value="ZINC METALLOPROTEASE EGY1"/>
    <property type="match status" value="1"/>
</dbReference>
<evidence type="ECO:0000256" key="10">
    <source>
        <dbReference type="ARBA" id="ARBA00023049"/>
    </source>
</evidence>
<gene>
    <name evidence="14" type="ORF">KFL_007170050</name>
</gene>
<keyword evidence="9 13" id="KW-1133">Transmembrane helix</keyword>
<keyword evidence="11 13" id="KW-0472">Membrane</keyword>
<feature type="transmembrane region" description="Helical" evidence="13">
    <location>
        <begin position="401"/>
        <end position="421"/>
    </location>
</feature>
<dbReference type="STRING" id="105231.A0A1Y1IS96"/>
<dbReference type="OrthoDB" id="2016505at2759"/>
<feature type="region of interest" description="Disordered" evidence="12">
    <location>
        <begin position="124"/>
        <end position="147"/>
    </location>
</feature>
<evidence type="ECO:0000256" key="8">
    <source>
        <dbReference type="ARBA" id="ARBA00022946"/>
    </source>
</evidence>
<protein>
    <submittedName>
        <fullName evidence="14">Uncharacterized protein</fullName>
    </submittedName>
</protein>
<evidence type="ECO:0000256" key="13">
    <source>
        <dbReference type="SAM" id="Phobius"/>
    </source>
</evidence>
<feature type="transmembrane region" description="Helical" evidence="13">
    <location>
        <begin position="441"/>
        <end position="462"/>
    </location>
</feature>
<feature type="transmembrane region" description="Helical" evidence="13">
    <location>
        <begin position="491"/>
        <end position="514"/>
    </location>
</feature>
<dbReference type="AlphaFoldDB" id="A0A1Y1IS96"/>
<evidence type="ECO:0000256" key="2">
    <source>
        <dbReference type="ARBA" id="ARBA00007931"/>
    </source>
</evidence>
<evidence type="ECO:0000256" key="7">
    <source>
        <dbReference type="ARBA" id="ARBA00022801"/>
    </source>
</evidence>
<accession>A0A1Y1IS96</accession>
<keyword evidence="7" id="KW-0378">Hydrolase</keyword>
<dbReference type="GO" id="GO:0006508">
    <property type="term" value="P:proteolysis"/>
    <property type="evidence" value="ECO:0007669"/>
    <property type="project" value="UniProtKB-KW"/>
</dbReference>
<feature type="transmembrane region" description="Helical" evidence="13">
    <location>
        <begin position="369"/>
        <end position="389"/>
    </location>
</feature>
<dbReference type="InterPro" id="IPR044838">
    <property type="entry name" value="EGY1-like"/>
</dbReference>
<keyword evidence="8" id="KW-0809">Transit peptide</keyword>
<keyword evidence="5" id="KW-0645">Protease</keyword>
<sequence>MTSQAVLLASGSACGHALACSLPKPEKSVHAVRWAHNAVRKHQVKVAGRPVPTSRKPQMRQPRWVCMAEGEDGSTQVKEKKKEDFSVASYLKALENLKKAEQAVEQLKNEAEENNHELPKAEEQLKTAKETAQKVESQQQKKGAELSQKDLDTLHAAIDQAYQTAKEQGLIKDPLDLGKLRRAFDYNTFNVTDSIRYGSGGIFPGALKKPLEEVRPVLEKKLKEAAGTDVYVWYNYAAGTEDTVIIVVQRKEDVDQLLEAGSLNKPLGWGLVLFLAVATVASVGSLGLSFLPNALVNSQADIWERLGPIMLAFGIIVGVSETSTRLVAKKNGVKLGPTVFIPSGWTGCLGLANSFESVLPDRNAFFDVAAVRAGSALLTSLVLAAVALYGDKGATGGPHPLYITPTFFVNNPLVSFIQYVIGPYSDELGNVLPQAVEGLGVPVNPLAFGGLFGIVVSSIDLLPSGRLSGGRIAQALFGRKIARRISFTTNLLLGLGGLSGSVLCLAVGFIALFFRGGEELPAIDEITPVTKWRFAVGLSLFAILLITLFPNSAGTFPSTFYIPPYLERLINPEV</sequence>